<reference evidence="2 3" key="1">
    <citation type="journal article" date="2011" name="J. Bacteriol.">
        <title>Genome sequence of 'Pedosphaera parvula' Ellin514, an aerobic Verrucomicrobial isolate from pasture soil.</title>
        <authorList>
            <person name="Kant R."/>
            <person name="van Passel M.W."/>
            <person name="Sangwan P."/>
            <person name="Palva A."/>
            <person name="Lucas S."/>
            <person name="Copeland A."/>
            <person name="Lapidus A."/>
            <person name="Glavina Del Rio T."/>
            <person name="Dalin E."/>
            <person name="Tice H."/>
            <person name="Bruce D."/>
            <person name="Goodwin L."/>
            <person name="Pitluck S."/>
            <person name="Chertkov O."/>
            <person name="Larimer F.W."/>
            <person name="Land M.L."/>
            <person name="Hauser L."/>
            <person name="Brettin T.S."/>
            <person name="Detter J.C."/>
            <person name="Han S."/>
            <person name="de Vos W.M."/>
            <person name="Janssen P.H."/>
            <person name="Smidt H."/>
        </authorList>
    </citation>
    <scope>NUCLEOTIDE SEQUENCE [LARGE SCALE GENOMIC DNA]</scope>
    <source>
        <strain evidence="2 3">Ellin514</strain>
    </source>
</reference>
<dbReference type="InterPro" id="IPR051693">
    <property type="entry name" value="UPF0046_metallophosphoest"/>
</dbReference>
<name>B9XJF4_PEDPL</name>
<evidence type="ECO:0000259" key="1">
    <source>
        <dbReference type="Pfam" id="PF14582"/>
    </source>
</evidence>
<dbReference type="SUPFAM" id="SSF56300">
    <property type="entry name" value="Metallo-dependent phosphatases"/>
    <property type="match status" value="1"/>
</dbReference>
<accession>B9XJF4</accession>
<dbReference type="Gene3D" id="3.60.21.10">
    <property type="match status" value="1"/>
</dbReference>
<dbReference type="PANTHER" id="PTHR12905:SF0">
    <property type="entry name" value="CALCINEURIN-LIKE PHOSPHOESTERASE DOMAIN-CONTAINING PROTEIN"/>
    <property type="match status" value="1"/>
</dbReference>
<dbReference type="Proteomes" id="UP000003688">
    <property type="component" value="Unassembled WGS sequence"/>
</dbReference>
<evidence type="ECO:0000313" key="3">
    <source>
        <dbReference type="Proteomes" id="UP000003688"/>
    </source>
</evidence>
<dbReference type="AlphaFoldDB" id="B9XJF4"/>
<sequence length="178" mass="18280">MSEGMDVVIGAGDFGSARRNVSACIPILREIKCPAVVVPGNNESLEELVAACESWPQARVLHGNSHEIEGVPFFGIGGGIPITPFGAWSWDFSEADATRLLAGCPAGAVLVSHSPPKGAVDVAASGENLGSTAVRDAVVKLKPKLVVCGHIHASGGQQARIGNTPVINAGPNGVVWEL</sequence>
<feature type="domain" description="Metallophosphoesterase TT1561-like" evidence="1">
    <location>
        <begin position="27"/>
        <end position="170"/>
    </location>
</feature>
<protein>
    <submittedName>
        <fullName evidence="2">Ser/Thr protein phosphatase family protein</fullName>
    </submittedName>
</protein>
<dbReference type="STRING" id="320771.Cflav_PD3074"/>
<dbReference type="InterPro" id="IPR029461">
    <property type="entry name" value="TT1561-like"/>
</dbReference>
<dbReference type="EMBL" id="ABOX02000021">
    <property type="protein sequence ID" value="EEF60015.1"/>
    <property type="molecule type" value="Genomic_DNA"/>
</dbReference>
<dbReference type="PANTHER" id="PTHR12905">
    <property type="entry name" value="METALLOPHOSPHOESTERASE"/>
    <property type="match status" value="1"/>
</dbReference>
<proteinExistence type="predicted"/>
<dbReference type="Pfam" id="PF14582">
    <property type="entry name" value="Metallophos_3"/>
    <property type="match status" value="1"/>
</dbReference>
<organism evidence="2 3">
    <name type="scientific">Pedosphaera parvula (strain Ellin514)</name>
    <dbReference type="NCBI Taxonomy" id="320771"/>
    <lineage>
        <taxon>Bacteria</taxon>
        <taxon>Pseudomonadati</taxon>
        <taxon>Verrucomicrobiota</taxon>
        <taxon>Pedosphaerae</taxon>
        <taxon>Pedosphaerales</taxon>
        <taxon>Pedosphaeraceae</taxon>
        <taxon>Pedosphaera</taxon>
    </lineage>
</organism>
<dbReference type="InterPro" id="IPR029052">
    <property type="entry name" value="Metallo-depent_PP-like"/>
</dbReference>
<evidence type="ECO:0000313" key="2">
    <source>
        <dbReference type="EMBL" id="EEF60015.1"/>
    </source>
</evidence>
<comment type="caution">
    <text evidence="2">The sequence shown here is derived from an EMBL/GenBank/DDBJ whole genome shotgun (WGS) entry which is preliminary data.</text>
</comment>
<gene>
    <name evidence="2" type="ORF">Cflav_PD3074</name>
</gene>
<keyword evidence="3" id="KW-1185">Reference proteome</keyword>